<proteinExistence type="predicted"/>
<evidence type="ECO:0000313" key="1">
    <source>
        <dbReference type="EMBL" id="GIL99977.1"/>
    </source>
</evidence>
<protein>
    <submittedName>
        <fullName evidence="1">Uncharacterized protein</fullName>
    </submittedName>
</protein>
<dbReference type="EMBL" id="BNCQ01000007">
    <property type="protein sequence ID" value="GIL99977.1"/>
    <property type="molecule type" value="Genomic_DNA"/>
</dbReference>
<dbReference type="Proteomes" id="UP000722791">
    <property type="component" value="Unassembled WGS sequence"/>
</dbReference>
<comment type="caution">
    <text evidence="1">The sequence shown here is derived from an EMBL/GenBank/DDBJ whole genome shotgun (WGS) entry which is preliminary data.</text>
</comment>
<dbReference type="AlphaFoldDB" id="A0A8J4DC37"/>
<reference evidence="1" key="1">
    <citation type="journal article" date="2021" name="Proc. Natl. Acad. Sci. U.S.A.">
        <title>Three genomes in the algal genus Volvox reveal the fate of a haploid sex-determining region after a transition to homothallism.</title>
        <authorList>
            <person name="Yamamoto K."/>
            <person name="Hamaji T."/>
            <person name="Kawai-Toyooka H."/>
            <person name="Matsuzaki R."/>
            <person name="Takahashi F."/>
            <person name="Nishimura Y."/>
            <person name="Kawachi M."/>
            <person name="Noguchi H."/>
            <person name="Minakuchi Y."/>
            <person name="Umen J.G."/>
            <person name="Toyoda A."/>
            <person name="Nozaki H."/>
        </authorList>
    </citation>
    <scope>NUCLEOTIDE SEQUENCE</scope>
    <source>
        <strain evidence="1">NIES-3785</strain>
    </source>
</reference>
<organism evidence="1 2">
    <name type="scientific">Volvox reticuliferus</name>
    <dbReference type="NCBI Taxonomy" id="1737510"/>
    <lineage>
        <taxon>Eukaryota</taxon>
        <taxon>Viridiplantae</taxon>
        <taxon>Chlorophyta</taxon>
        <taxon>core chlorophytes</taxon>
        <taxon>Chlorophyceae</taxon>
        <taxon>CS clade</taxon>
        <taxon>Chlamydomonadales</taxon>
        <taxon>Volvocaceae</taxon>
        <taxon>Volvox</taxon>
    </lineage>
</organism>
<dbReference type="OrthoDB" id="550981at2759"/>
<evidence type="ECO:0000313" key="2">
    <source>
        <dbReference type="Proteomes" id="UP000722791"/>
    </source>
</evidence>
<gene>
    <name evidence="1" type="ORF">Vretimale_5044</name>
</gene>
<accession>A0A8J4DC37</accession>
<name>A0A8J4DC37_9CHLO</name>
<sequence length="302" mass="32436">MAESATETLKGRRAAAIDTEDSIDAELGGEYSEGSLEFFRQLGRKGAQFGQVEPWETEAIQPPAQEECNAAVEELESLDRTLERVKQYTPDAKELAWIDYKRALVEDASDNEVTWLKLKAYHHGLEALRASCAQQEDLTNAPRKEDADASARHSGVAAAREAVLKAVRALLPSSSGDEEDAAPVIDVAGPRLASHAQASSNHVHRAVAGPHGIGPTTTAAATGAAAAAATGTGTVYNPEYLEELRLTQQLAQQRHQRSNAFLFGILAAVGLSTARWLLRRKRGRDGGTVARRPATTVQPVPQ</sequence>